<evidence type="ECO:0000313" key="10">
    <source>
        <dbReference type="EMBL" id="TCS82937.1"/>
    </source>
</evidence>
<dbReference type="RefSeq" id="WP_165894981.1">
    <property type="nucleotide sequence ID" value="NZ_SMAB01000007.1"/>
</dbReference>
<evidence type="ECO:0000313" key="11">
    <source>
        <dbReference type="Proteomes" id="UP000295788"/>
    </source>
</evidence>
<dbReference type="GO" id="GO:0015031">
    <property type="term" value="P:protein transport"/>
    <property type="evidence" value="ECO:0007669"/>
    <property type="project" value="UniProtKB-KW"/>
</dbReference>
<dbReference type="GO" id="GO:0005829">
    <property type="term" value="C:cytosol"/>
    <property type="evidence" value="ECO:0007669"/>
    <property type="project" value="TreeGrafter"/>
</dbReference>
<dbReference type="Proteomes" id="UP000295788">
    <property type="component" value="Unassembled WGS sequence"/>
</dbReference>
<keyword evidence="4" id="KW-1005">Bacterial flagellum biogenesis</keyword>
<comment type="function">
    <text evidence="1">Needed for flagellar regrowth and assembly.</text>
</comment>
<keyword evidence="3" id="KW-0813">Transport</keyword>
<reference evidence="10 11" key="1">
    <citation type="submission" date="2019-03" db="EMBL/GenBank/DDBJ databases">
        <title>Genomic Encyclopedia of Type Strains, Phase IV (KMG-IV): sequencing the most valuable type-strain genomes for metagenomic binning, comparative biology and taxonomic classification.</title>
        <authorList>
            <person name="Goeker M."/>
        </authorList>
    </citation>
    <scope>NUCLEOTIDE SEQUENCE [LARGE SCALE GENOMIC DNA]</scope>
    <source>
        <strain evidence="10 11">DSM 23802</strain>
    </source>
</reference>
<keyword evidence="10" id="KW-0282">Flagellum</keyword>
<feature type="coiled-coil region" evidence="8">
    <location>
        <begin position="118"/>
        <end position="149"/>
    </location>
</feature>
<evidence type="ECO:0000256" key="7">
    <source>
        <dbReference type="NCBIfam" id="TIGR03825"/>
    </source>
</evidence>
<organism evidence="10 11">
    <name type="scientific">Tepidibacillus fermentans</name>
    <dbReference type="NCBI Taxonomy" id="1281767"/>
    <lineage>
        <taxon>Bacteria</taxon>
        <taxon>Bacillati</taxon>
        <taxon>Bacillota</taxon>
        <taxon>Bacilli</taxon>
        <taxon>Bacillales</taxon>
        <taxon>Bacillaceae</taxon>
        <taxon>Tepidibacillus</taxon>
    </lineage>
</organism>
<dbReference type="InterPro" id="IPR022524">
    <property type="entry name" value="FliH_Bacilli"/>
</dbReference>
<proteinExistence type="inferred from homology"/>
<dbReference type="NCBIfam" id="TIGR03825">
    <property type="entry name" value="FliH_bacil"/>
    <property type="match status" value="1"/>
</dbReference>
<evidence type="ECO:0000256" key="3">
    <source>
        <dbReference type="ARBA" id="ARBA00022448"/>
    </source>
</evidence>
<dbReference type="InterPro" id="IPR051472">
    <property type="entry name" value="T3SS_Stator/FliH"/>
</dbReference>
<evidence type="ECO:0000256" key="4">
    <source>
        <dbReference type="ARBA" id="ARBA00022795"/>
    </source>
</evidence>
<feature type="domain" description="Flagellar assembly protein FliH/Type III secretion system HrpE" evidence="9">
    <location>
        <begin position="127"/>
        <end position="255"/>
    </location>
</feature>
<protein>
    <recommendedName>
        <fullName evidence="7">Flagellar assembly protein FliH</fullName>
    </recommendedName>
</protein>
<dbReference type="GO" id="GO:0044781">
    <property type="term" value="P:bacterial-type flagellum organization"/>
    <property type="evidence" value="ECO:0007669"/>
    <property type="project" value="UniProtKB-KW"/>
</dbReference>
<evidence type="ECO:0000256" key="2">
    <source>
        <dbReference type="ARBA" id="ARBA00006602"/>
    </source>
</evidence>
<name>A0A4R3KHJ0_9BACI</name>
<sequence>MSRIFKSVQHEDVKEVKTIAHTFTVSQQDNDRRFVATDYSKRDEFEASQSTQIIQDAEETAVKIIEQAKQDAEQLKLDAKNEIQSWWEQEKVELQHKEEEAEKRGFQTGFEEGFQNGLQKASSEYQEQIQQANQILQEAYSLKEQIIQEAEPTIIELAVTIAKKIVMKEVEIDPDIVKKIAREALRNSKEFEKVIINVDPHYFAYLQSAREELMMELNGNVDLSIFPDSSIQDAGIVVKTSYGALDARVDTQLEELKQILLDVLNRRVL</sequence>
<keyword evidence="11" id="KW-1185">Reference proteome</keyword>
<comment type="caution">
    <text evidence="10">The sequence shown here is derived from an EMBL/GenBank/DDBJ whole genome shotgun (WGS) entry which is preliminary data.</text>
</comment>
<comment type="similarity">
    <text evidence="2">Belongs to the FliH family.</text>
</comment>
<dbReference type="EMBL" id="SMAB01000007">
    <property type="protein sequence ID" value="TCS82937.1"/>
    <property type="molecule type" value="Genomic_DNA"/>
</dbReference>
<evidence type="ECO:0000259" key="9">
    <source>
        <dbReference type="Pfam" id="PF02108"/>
    </source>
</evidence>
<gene>
    <name evidence="10" type="ORF">EDD72_10720</name>
</gene>
<keyword evidence="8" id="KW-0175">Coiled coil</keyword>
<keyword evidence="5" id="KW-0653">Protein transport</keyword>
<dbReference type="InterPro" id="IPR018035">
    <property type="entry name" value="Flagellar_FliH/T3SS_HrpE"/>
</dbReference>
<dbReference type="Pfam" id="PF02108">
    <property type="entry name" value="FliH"/>
    <property type="match status" value="1"/>
</dbReference>
<evidence type="ECO:0000256" key="5">
    <source>
        <dbReference type="ARBA" id="ARBA00022927"/>
    </source>
</evidence>
<evidence type="ECO:0000256" key="6">
    <source>
        <dbReference type="ARBA" id="ARBA00023225"/>
    </source>
</evidence>
<dbReference type="PANTHER" id="PTHR34982:SF1">
    <property type="entry name" value="FLAGELLAR ASSEMBLY PROTEIN FLIH"/>
    <property type="match status" value="1"/>
</dbReference>
<keyword evidence="10" id="KW-0966">Cell projection</keyword>
<dbReference type="PANTHER" id="PTHR34982">
    <property type="entry name" value="YOP PROTEINS TRANSLOCATION PROTEIN L"/>
    <property type="match status" value="1"/>
</dbReference>
<dbReference type="AlphaFoldDB" id="A0A4R3KHJ0"/>
<feature type="coiled-coil region" evidence="8">
    <location>
        <begin position="58"/>
        <end position="85"/>
    </location>
</feature>
<evidence type="ECO:0000256" key="8">
    <source>
        <dbReference type="SAM" id="Coils"/>
    </source>
</evidence>
<evidence type="ECO:0000256" key="1">
    <source>
        <dbReference type="ARBA" id="ARBA00003041"/>
    </source>
</evidence>
<keyword evidence="10" id="KW-0969">Cilium</keyword>
<accession>A0A4R3KHJ0</accession>
<keyword evidence="6" id="KW-1006">Bacterial flagellum protein export</keyword>